<feature type="transmembrane region" description="Helical" evidence="1">
    <location>
        <begin position="145"/>
        <end position="162"/>
    </location>
</feature>
<accession>A0ABY3TGI1</accession>
<keyword evidence="1" id="KW-0472">Membrane</keyword>
<evidence type="ECO:0000313" key="3">
    <source>
        <dbReference type="EMBL" id="ULN40560.1"/>
    </source>
</evidence>
<dbReference type="Pfam" id="PF19053">
    <property type="entry name" value="EccD"/>
    <property type="match status" value="1"/>
</dbReference>
<keyword evidence="1" id="KW-0812">Transmembrane</keyword>
<dbReference type="Gene3D" id="3.10.20.90">
    <property type="entry name" value="Phosphatidylinositol 3-kinase Catalytic Subunit, Chain A, domain 1"/>
    <property type="match status" value="1"/>
</dbReference>
<dbReference type="Pfam" id="PF08817">
    <property type="entry name" value="YukD"/>
    <property type="match status" value="1"/>
</dbReference>
<proteinExistence type="predicted"/>
<evidence type="ECO:0000259" key="2">
    <source>
        <dbReference type="Pfam" id="PF19053"/>
    </source>
</evidence>
<dbReference type="InterPro" id="IPR044049">
    <property type="entry name" value="EccD_transm"/>
</dbReference>
<reference evidence="3" key="1">
    <citation type="submission" date="2022-08" db="EMBL/GenBank/DDBJ databases">
        <title>Whole genome sequencing of non-tuberculosis mycobacteria type-strains.</title>
        <authorList>
            <person name="Igarashi Y."/>
            <person name="Osugi A."/>
            <person name="Mitarai S."/>
        </authorList>
    </citation>
    <scope>NUCLEOTIDE SEQUENCE</scope>
    <source>
        <strain evidence="3">JCM 16369</strain>
    </source>
</reference>
<feature type="transmembrane region" description="Helical" evidence="1">
    <location>
        <begin position="350"/>
        <end position="370"/>
    </location>
</feature>
<protein>
    <submittedName>
        <fullName evidence="3">EsaB/YukD family protein</fullName>
    </submittedName>
</protein>
<dbReference type="RefSeq" id="WP_240177340.1">
    <property type="nucleotide sequence ID" value="NZ_CP092362.2"/>
</dbReference>
<gene>
    <name evidence="3" type="ORF">MI149_23345</name>
</gene>
<dbReference type="EMBL" id="CP092362">
    <property type="protein sequence ID" value="ULN40560.1"/>
    <property type="molecule type" value="Genomic_DNA"/>
</dbReference>
<dbReference type="InterPro" id="IPR024962">
    <property type="entry name" value="YukD-like"/>
</dbReference>
<keyword evidence="4" id="KW-1185">Reference proteome</keyword>
<feature type="transmembrane region" description="Helical" evidence="1">
    <location>
        <begin position="376"/>
        <end position="394"/>
    </location>
</feature>
<feature type="transmembrane region" description="Helical" evidence="1">
    <location>
        <begin position="253"/>
        <end position="272"/>
    </location>
</feature>
<feature type="transmembrane region" description="Helical" evidence="1">
    <location>
        <begin position="324"/>
        <end position="343"/>
    </location>
</feature>
<evidence type="ECO:0000313" key="4">
    <source>
        <dbReference type="Proteomes" id="UP001055337"/>
    </source>
</evidence>
<evidence type="ECO:0000256" key="1">
    <source>
        <dbReference type="SAM" id="Phobius"/>
    </source>
</evidence>
<organism evidence="3 4">
    <name type="scientific">Mycolicibacterium crocinum</name>
    <dbReference type="NCBI Taxonomy" id="388459"/>
    <lineage>
        <taxon>Bacteria</taxon>
        <taxon>Bacillati</taxon>
        <taxon>Actinomycetota</taxon>
        <taxon>Actinomycetes</taxon>
        <taxon>Mycobacteriales</taxon>
        <taxon>Mycobacteriaceae</taxon>
        <taxon>Mycolicibacterium</taxon>
    </lineage>
</organism>
<keyword evidence="1" id="KW-1133">Transmembrane helix</keyword>
<name>A0ABY3TGI1_9MYCO</name>
<feature type="transmembrane region" description="Helical" evidence="1">
    <location>
        <begin position="197"/>
        <end position="218"/>
    </location>
</feature>
<feature type="transmembrane region" description="Helical" evidence="1">
    <location>
        <begin position="115"/>
        <end position="133"/>
    </location>
</feature>
<dbReference type="Proteomes" id="UP001055337">
    <property type="component" value="Chromosome"/>
</dbReference>
<feature type="transmembrane region" description="Helical" evidence="1">
    <location>
        <begin position="171"/>
        <end position="191"/>
    </location>
</feature>
<feature type="domain" description="EccD-like transmembrane" evidence="2">
    <location>
        <begin position="119"/>
        <end position="433"/>
    </location>
</feature>
<sequence>MAAIDESCRVSIRTADHEADVVLPTHIPIGELMPAVVELIGTDQSSGRAPHLTRVCGERLDPAATLAQYAIPDGELLILTTDVRPAPIARFDFSAVVEDEVAAMPPAAWRITRRVGGWCTLGWASTVLLVLLGRPLLDSGASRHPVIGALTSLLMLAGALAAQRAEPTQTGAVSMGVLAAGFAGVTAALSTPGRPGVSALMLAMAAMAVTALLAWRLLDCAASVFLPVAATTMAATAATMGAVIGWWSTTAVGPMLVAASVAILTVSARLAVRSSGLTTTGPTDGHLKALARAAHHRLTVIVVATAWTAALGAVLTAATADNPGAAAALIAILAGLLLIRAVRDRDPYRVAAHSFSFGIAVTALAVLCSVEAPQCIPWLCGALLTIVAGTAWLARREPAGFSPAMHRAVSTLDLILGAAIVPASCAATGAFAGLAQIGLPW</sequence>
<feature type="transmembrane region" description="Helical" evidence="1">
    <location>
        <begin position="414"/>
        <end position="439"/>
    </location>
</feature>
<feature type="transmembrane region" description="Helical" evidence="1">
    <location>
        <begin position="225"/>
        <end position="247"/>
    </location>
</feature>
<feature type="transmembrane region" description="Helical" evidence="1">
    <location>
        <begin position="298"/>
        <end position="318"/>
    </location>
</feature>